<dbReference type="Proteomes" id="UP000005222">
    <property type="component" value="Chromosome L"/>
</dbReference>
<dbReference type="HOGENOM" id="CLU_2360464_0_0_1"/>
<keyword evidence="3" id="KW-1185">Reference proteome</keyword>
<evidence type="ECO:0000313" key="3">
    <source>
        <dbReference type="Proteomes" id="UP000005222"/>
    </source>
</evidence>
<evidence type="ECO:0000313" key="1">
    <source>
        <dbReference type="EMBL" id="CCE83946.1"/>
    </source>
</evidence>
<accession>G8Y932</accession>
<evidence type="ECO:0000313" key="2">
    <source>
        <dbReference type="EMBL" id="CCE84977.1"/>
    </source>
</evidence>
<proteinExistence type="predicted"/>
<reference evidence="1" key="1">
    <citation type="submission" date="2011-10" db="EMBL/GenBank/DDBJ databases">
        <authorList>
            <person name="Genoscope - CEA"/>
        </authorList>
    </citation>
    <scope>NUCLEOTIDE SEQUENCE</scope>
</reference>
<gene>
    <name evidence="1" type="primary">Piso0_004543</name>
    <name evidence="1" type="ORF">GNLVRS01_PISO0K19194g</name>
    <name evidence="2" type="ORF">GNLVRS01_PISO0L19195g</name>
</gene>
<dbReference type="Proteomes" id="UP000005222">
    <property type="component" value="Chromosome K"/>
</dbReference>
<protein>
    <submittedName>
        <fullName evidence="1">Piso0_004543 protein</fullName>
    </submittedName>
</protein>
<dbReference type="EMBL" id="FO082049">
    <property type="protein sequence ID" value="CCE83946.1"/>
    <property type="molecule type" value="Genomic_DNA"/>
</dbReference>
<name>G8Y932_PICSO</name>
<dbReference type="InParanoid" id="G8Y932"/>
<sequence length="96" mass="10834">MATRFTWLKFLECPVKSKSCRVVSSASCNLTVSSRNSKKICTHELFKLKHVPLPSLLYTSYHMVLPFNDQAEQHSVSCSTTKKDSCDSSVVQEYAI</sequence>
<dbReference type="AlphaFoldDB" id="G8Y932"/>
<reference evidence="3" key="2">
    <citation type="journal article" date="2012" name="G3 (Bethesda)">
        <title>Pichia sorbitophila, an interspecies yeast hybrid reveals early steps of genome resolution following polyploidization.</title>
        <authorList>
            <person name="Leh Louis V."/>
            <person name="Despons L."/>
            <person name="Friedrich A."/>
            <person name="Martin T."/>
            <person name="Durrens P."/>
            <person name="Casaregola S."/>
            <person name="Neuveglise C."/>
            <person name="Fairhead C."/>
            <person name="Marck C."/>
            <person name="Cruz J.A."/>
            <person name="Straub M.L."/>
            <person name="Kugler V."/>
            <person name="Sacerdot C."/>
            <person name="Uzunov Z."/>
            <person name="Thierry A."/>
            <person name="Weiss S."/>
            <person name="Bleykasten C."/>
            <person name="De Montigny J."/>
            <person name="Jacques N."/>
            <person name="Jung P."/>
            <person name="Lemaire M."/>
            <person name="Mallet S."/>
            <person name="Morel G."/>
            <person name="Richard G.F."/>
            <person name="Sarkar A."/>
            <person name="Savel G."/>
            <person name="Schacherer J."/>
            <person name="Seret M.L."/>
            <person name="Talla E."/>
            <person name="Samson G."/>
            <person name="Jubin C."/>
            <person name="Poulain J."/>
            <person name="Vacherie B."/>
            <person name="Barbe V."/>
            <person name="Pelletier E."/>
            <person name="Sherman D.J."/>
            <person name="Westhof E."/>
            <person name="Weissenbach J."/>
            <person name="Baret P.V."/>
            <person name="Wincker P."/>
            <person name="Gaillardin C."/>
            <person name="Dujon B."/>
            <person name="Souciet J.L."/>
        </authorList>
    </citation>
    <scope>NUCLEOTIDE SEQUENCE [LARGE SCALE GENOMIC DNA]</scope>
    <source>
        <strain evidence="3">ATCC MYA-4447 / BCRC 22081 / CBS 7064 / NBRC 10061 / NRRL Y-12695</strain>
    </source>
</reference>
<organism evidence="1 3">
    <name type="scientific">Pichia sorbitophila (strain ATCC MYA-4447 / BCRC 22081 / CBS 7064 / NBRC 10061 / NRRL Y-12695)</name>
    <name type="common">Hybrid yeast</name>
    <dbReference type="NCBI Taxonomy" id="559304"/>
    <lineage>
        <taxon>Eukaryota</taxon>
        <taxon>Fungi</taxon>
        <taxon>Dikarya</taxon>
        <taxon>Ascomycota</taxon>
        <taxon>Saccharomycotina</taxon>
        <taxon>Pichiomycetes</taxon>
        <taxon>Debaryomycetaceae</taxon>
        <taxon>Millerozyma</taxon>
    </lineage>
</organism>
<dbReference type="EMBL" id="FO082048">
    <property type="protein sequence ID" value="CCE84977.1"/>
    <property type="molecule type" value="Genomic_DNA"/>
</dbReference>